<accession>A0AAD9IHB8</accession>
<comment type="caution">
    <text evidence="2">The sequence shown here is derived from an EMBL/GenBank/DDBJ whole genome shotgun (WGS) entry which is preliminary data.</text>
</comment>
<feature type="domain" description="GST N-terminal" evidence="1">
    <location>
        <begin position="100"/>
        <end position="181"/>
    </location>
</feature>
<dbReference type="EMBL" id="JASFZW010000009">
    <property type="protein sequence ID" value="KAK2076640.1"/>
    <property type="molecule type" value="Genomic_DNA"/>
</dbReference>
<name>A0AAD9IHB8_PROWI</name>
<gene>
    <name evidence="2" type="ORF">QBZ16_005400</name>
</gene>
<reference evidence="2" key="1">
    <citation type="submission" date="2021-01" db="EMBL/GenBank/DDBJ databases">
        <authorList>
            <person name="Eckstrom K.M.E."/>
        </authorList>
    </citation>
    <scope>NUCLEOTIDE SEQUENCE</scope>
    <source>
        <strain evidence="2">UVCC 0001</strain>
    </source>
</reference>
<dbReference type="Proteomes" id="UP001255856">
    <property type="component" value="Unassembled WGS sequence"/>
</dbReference>
<evidence type="ECO:0000313" key="3">
    <source>
        <dbReference type="Proteomes" id="UP001255856"/>
    </source>
</evidence>
<feature type="domain" description="GST N-terminal" evidence="1">
    <location>
        <begin position="1"/>
        <end position="63"/>
    </location>
</feature>
<dbReference type="InterPro" id="IPR004045">
    <property type="entry name" value="Glutathione_S-Trfase_N"/>
</dbReference>
<dbReference type="InterPro" id="IPR036249">
    <property type="entry name" value="Thioredoxin-like_sf"/>
</dbReference>
<organism evidence="2 3">
    <name type="scientific">Prototheca wickerhamii</name>
    <dbReference type="NCBI Taxonomy" id="3111"/>
    <lineage>
        <taxon>Eukaryota</taxon>
        <taxon>Viridiplantae</taxon>
        <taxon>Chlorophyta</taxon>
        <taxon>core chlorophytes</taxon>
        <taxon>Trebouxiophyceae</taxon>
        <taxon>Chlorellales</taxon>
        <taxon>Chlorellaceae</taxon>
        <taxon>Prototheca</taxon>
    </lineage>
</organism>
<dbReference type="Pfam" id="PF13417">
    <property type="entry name" value="GST_N_3"/>
    <property type="match status" value="2"/>
</dbReference>
<keyword evidence="3" id="KW-1185">Reference proteome</keyword>
<dbReference type="GO" id="GO:0009507">
    <property type="term" value="C:chloroplast"/>
    <property type="evidence" value="ECO:0007669"/>
    <property type="project" value="TreeGrafter"/>
</dbReference>
<dbReference type="PANTHER" id="PTHR45288:SF1">
    <property type="entry name" value="THIOREDOXIN FAMILY PROTEIN"/>
    <property type="match status" value="1"/>
</dbReference>
<evidence type="ECO:0000259" key="1">
    <source>
        <dbReference type="PROSITE" id="PS50404"/>
    </source>
</evidence>
<dbReference type="PROSITE" id="PS50404">
    <property type="entry name" value="GST_NTER"/>
    <property type="match status" value="2"/>
</dbReference>
<evidence type="ECO:0000313" key="2">
    <source>
        <dbReference type="EMBL" id="KAK2076640.1"/>
    </source>
</evidence>
<protein>
    <recommendedName>
        <fullName evidence="1">GST N-terminal domain-containing protein</fullName>
    </recommendedName>
</protein>
<dbReference type="PANTHER" id="PTHR45288">
    <property type="entry name" value="THIOREDOXIN FAMILY PROTEIN"/>
    <property type="match status" value="1"/>
</dbReference>
<proteinExistence type="predicted"/>
<dbReference type="SUPFAM" id="SSF52833">
    <property type="entry name" value="Thioredoxin-like"/>
    <property type="match status" value="2"/>
</dbReference>
<sequence length="187" mass="20937">MSILDLEVLVFPCPKGGPTWREKVKEMGGKAQFPYMVDPNTGTSMYDSDAILQYLFSKYGPGSVPLSLRLGPLTTLTETLAVQPSMWHGVTYRPSRLPKKPLVLWSFEPSPFCKIVQERLTQLEIPYFQVATGRGSPKKQRFFDIMGTFQAPYLEDPNEGVAMFESAAILQYLEDTYAIKETAAPAS</sequence>
<dbReference type="Gene3D" id="3.40.30.10">
    <property type="entry name" value="Glutaredoxin"/>
    <property type="match status" value="2"/>
</dbReference>
<dbReference type="AlphaFoldDB" id="A0AAD9IHB8"/>